<name>A0A2K4YAK8_9MYCO</name>
<dbReference type="InterPro" id="IPR016461">
    <property type="entry name" value="COMT-like"/>
</dbReference>
<reference evidence="7" key="1">
    <citation type="submission" date="2018-01" db="EMBL/GenBank/DDBJ databases">
        <authorList>
            <consortium name="Urmite Genomes"/>
        </authorList>
    </citation>
    <scope>NUCLEOTIDE SEQUENCE [LARGE SCALE GENOMIC DNA]</scope>
    <source>
        <strain evidence="7">AFP003</strain>
    </source>
</reference>
<dbReference type="SUPFAM" id="SSF46785">
    <property type="entry name" value="Winged helix' DNA-binding domain"/>
    <property type="match status" value="1"/>
</dbReference>
<dbReference type="InterPro" id="IPR036388">
    <property type="entry name" value="WH-like_DNA-bd_sf"/>
</dbReference>
<dbReference type="PROSITE" id="PS51683">
    <property type="entry name" value="SAM_OMT_II"/>
    <property type="match status" value="1"/>
</dbReference>
<evidence type="ECO:0000256" key="2">
    <source>
        <dbReference type="ARBA" id="ARBA00022679"/>
    </source>
</evidence>
<dbReference type="PANTHER" id="PTHR43712">
    <property type="entry name" value="PUTATIVE (AFU_ORTHOLOGUE AFUA_4G14580)-RELATED"/>
    <property type="match status" value="1"/>
</dbReference>
<keyword evidence="8" id="KW-1185">Reference proteome</keyword>
<feature type="domain" description="O-methyltransferase C-terminal" evidence="5">
    <location>
        <begin position="137"/>
        <end position="344"/>
    </location>
</feature>
<dbReference type="OrthoDB" id="4145676at2"/>
<keyword evidence="2" id="KW-0808">Transferase</keyword>
<dbReference type="Gene3D" id="1.10.287.1350">
    <property type="match status" value="1"/>
</dbReference>
<feature type="domain" description="O-methyltransferase dimerisation" evidence="6">
    <location>
        <begin position="39"/>
        <end position="113"/>
    </location>
</feature>
<feature type="active site" description="Proton acceptor" evidence="4">
    <location>
        <position position="273"/>
    </location>
</feature>
<dbReference type="Pfam" id="PF08100">
    <property type="entry name" value="Dimerisation"/>
    <property type="match status" value="1"/>
</dbReference>
<dbReference type="InterPro" id="IPR036390">
    <property type="entry name" value="WH_DNA-bd_sf"/>
</dbReference>
<evidence type="ECO:0000259" key="6">
    <source>
        <dbReference type="Pfam" id="PF08100"/>
    </source>
</evidence>
<dbReference type="InterPro" id="IPR001077">
    <property type="entry name" value="COMT_C"/>
</dbReference>
<comment type="caution">
    <text evidence="7">The sequence shown here is derived from an EMBL/GenBank/DDBJ whole genome shotgun (WGS) entry which is preliminary data.</text>
</comment>
<dbReference type="Proteomes" id="UP000236318">
    <property type="component" value="Unassembled WGS sequence"/>
</dbReference>
<evidence type="ECO:0000256" key="3">
    <source>
        <dbReference type="ARBA" id="ARBA00022691"/>
    </source>
</evidence>
<evidence type="ECO:0000259" key="5">
    <source>
        <dbReference type="Pfam" id="PF00891"/>
    </source>
</evidence>
<dbReference type="InterPro" id="IPR012967">
    <property type="entry name" value="COMT_dimerisation"/>
</dbReference>
<dbReference type="RefSeq" id="WP_096287241.1">
    <property type="nucleotide sequence ID" value="NZ_FXEG02000002.1"/>
</dbReference>
<evidence type="ECO:0000256" key="4">
    <source>
        <dbReference type="PIRSR" id="PIRSR005739-1"/>
    </source>
</evidence>
<dbReference type="GO" id="GO:0046983">
    <property type="term" value="F:protein dimerization activity"/>
    <property type="evidence" value="ECO:0007669"/>
    <property type="project" value="InterPro"/>
</dbReference>
<dbReference type="EMBL" id="FXEG02000002">
    <property type="protein sequence ID" value="SOX53777.1"/>
    <property type="molecule type" value="Genomic_DNA"/>
</dbReference>
<dbReference type="SUPFAM" id="SSF53335">
    <property type="entry name" value="S-adenosyl-L-methionine-dependent methyltransferases"/>
    <property type="match status" value="1"/>
</dbReference>
<evidence type="ECO:0000313" key="7">
    <source>
        <dbReference type="EMBL" id="SOX53777.1"/>
    </source>
</evidence>
<organism evidence="7 8">
    <name type="scientific">Mycobacterium ahvazicum</name>
    <dbReference type="NCBI Taxonomy" id="1964395"/>
    <lineage>
        <taxon>Bacteria</taxon>
        <taxon>Bacillati</taxon>
        <taxon>Actinomycetota</taxon>
        <taxon>Actinomycetes</taxon>
        <taxon>Mycobacteriales</taxon>
        <taxon>Mycobacteriaceae</taxon>
        <taxon>Mycobacterium</taxon>
        <taxon>Mycobacterium simiae complex</taxon>
    </lineage>
</organism>
<accession>A0A2K4YAK8</accession>
<dbReference type="InterPro" id="IPR029063">
    <property type="entry name" value="SAM-dependent_MTases_sf"/>
</dbReference>
<evidence type="ECO:0000256" key="1">
    <source>
        <dbReference type="ARBA" id="ARBA00022603"/>
    </source>
</evidence>
<dbReference type="AlphaFoldDB" id="A0A2K4YAK8"/>
<protein>
    <submittedName>
        <fullName evidence="7">Hydroxyneurosporene methyltransferase</fullName>
    </submittedName>
</protein>
<dbReference type="GO" id="GO:0032259">
    <property type="term" value="P:methylation"/>
    <property type="evidence" value="ECO:0007669"/>
    <property type="project" value="UniProtKB-KW"/>
</dbReference>
<dbReference type="GO" id="GO:0008171">
    <property type="term" value="F:O-methyltransferase activity"/>
    <property type="evidence" value="ECO:0007669"/>
    <property type="project" value="InterPro"/>
</dbReference>
<evidence type="ECO:0000313" key="8">
    <source>
        <dbReference type="Proteomes" id="UP000236318"/>
    </source>
</evidence>
<dbReference type="PIRSF" id="PIRSF005739">
    <property type="entry name" value="O-mtase"/>
    <property type="match status" value="1"/>
</dbReference>
<sequence>MKIATRVPPVPMVNAVQRFRQQLLRLHQSLAPAPAVMAELVSGAWVAQAIAVAAELRIADALDGGPLGLDQLAARVGAEQDALGRLLRALIGRGIFCRHRDGRYGLTSLAGTLRWDARDSVAGMARMVGTPEMREHWSHCVDAVRTGEAVVPKLRGMDGFEWLSGHPELSAVFDAAMTNVSEMAVDAVIAAYDFAGYRTIVDVAGGHGRLLAGILAKNPTTTGILFDLPHVVAGAEPLLSRHCVAERVRIIEGSFFEAVPDDGDLYVLKNIIHDWPDDQAQQILKTLRAATHTGTTVLLVECVIPPHDRDALAKWTDLEMLVMNAGRERTRDEYRDLLQQSGFQMTQIVSTPSPFSIVEATAG</sequence>
<dbReference type="Gene3D" id="3.40.50.150">
    <property type="entry name" value="Vaccinia Virus protein VP39"/>
    <property type="match status" value="1"/>
</dbReference>
<gene>
    <name evidence="7" type="ORF">MAAFP003_2452</name>
</gene>
<keyword evidence="1 7" id="KW-0489">Methyltransferase</keyword>
<proteinExistence type="predicted"/>
<keyword evidence="3" id="KW-0949">S-adenosyl-L-methionine</keyword>
<dbReference type="PANTHER" id="PTHR43712:SF2">
    <property type="entry name" value="O-METHYLTRANSFERASE CICE"/>
    <property type="match status" value="1"/>
</dbReference>
<dbReference type="Pfam" id="PF00891">
    <property type="entry name" value="Methyltransf_2"/>
    <property type="match status" value="1"/>
</dbReference>
<dbReference type="Gene3D" id="1.10.10.10">
    <property type="entry name" value="Winged helix-like DNA-binding domain superfamily/Winged helix DNA-binding domain"/>
    <property type="match status" value="1"/>
</dbReference>